<keyword evidence="14" id="KW-0275">Fatty acid biosynthesis</keyword>
<dbReference type="GO" id="GO:0042761">
    <property type="term" value="P:very long-chain fatty acid biosynthetic process"/>
    <property type="evidence" value="ECO:0007669"/>
    <property type="project" value="TreeGrafter"/>
</dbReference>
<keyword evidence="7" id="KW-0256">Endoplasmic reticulum</keyword>
<dbReference type="PANTHER" id="PTHR10556:SF28">
    <property type="entry name" value="VERY-LONG-CHAIN ENOYL-COA REDUCTASE"/>
    <property type="match status" value="1"/>
</dbReference>
<protein>
    <recommendedName>
        <fullName evidence="4">very-long-chain enoyl-CoA reductase</fullName>
        <ecNumber evidence="4">1.3.1.93</ecNumber>
    </recommendedName>
</protein>
<keyword evidence="5" id="KW-0444">Lipid biosynthesis</keyword>
<feature type="domain" description="Ubiquitin-like" evidence="18">
    <location>
        <begin position="31"/>
        <end position="83"/>
    </location>
</feature>
<proteinExistence type="inferred from homology"/>
<evidence type="ECO:0000256" key="15">
    <source>
        <dbReference type="ARBA" id="ARBA00051495"/>
    </source>
</evidence>
<dbReference type="EMBL" id="JAAAJB010000130">
    <property type="protein sequence ID" value="KAG0264809.1"/>
    <property type="molecule type" value="Genomic_DNA"/>
</dbReference>
<evidence type="ECO:0000256" key="10">
    <source>
        <dbReference type="ARBA" id="ARBA00022989"/>
    </source>
</evidence>
<comment type="similarity">
    <text evidence="3">Belongs to the steroid 5-alpha reductase family.</text>
</comment>
<evidence type="ECO:0000256" key="17">
    <source>
        <dbReference type="SAM" id="Phobius"/>
    </source>
</evidence>
<feature type="transmembrane region" description="Helical" evidence="17">
    <location>
        <begin position="236"/>
        <end position="257"/>
    </location>
</feature>
<feature type="transmembrane region" description="Helical" evidence="17">
    <location>
        <begin position="263"/>
        <end position="281"/>
    </location>
</feature>
<dbReference type="InterPro" id="IPR000626">
    <property type="entry name" value="Ubiquitin-like_dom"/>
</dbReference>
<keyword evidence="10 17" id="KW-1133">Transmembrane helix</keyword>
<evidence type="ECO:0000256" key="14">
    <source>
        <dbReference type="ARBA" id="ARBA00023160"/>
    </source>
</evidence>
<dbReference type="PROSITE" id="PS50053">
    <property type="entry name" value="UBIQUITIN_2"/>
    <property type="match status" value="1"/>
</dbReference>
<keyword evidence="12" id="KW-0443">Lipid metabolism</keyword>
<evidence type="ECO:0000256" key="16">
    <source>
        <dbReference type="ARBA" id="ARBA00058640"/>
    </source>
</evidence>
<keyword evidence="6 17" id="KW-0812">Transmembrane</keyword>
<dbReference type="Gene3D" id="1.20.120.1630">
    <property type="match status" value="1"/>
</dbReference>
<dbReference type="OrthoDB" id="540503at2759"/>
<dbReference type="CDD" id="cd01801">
    <property type="entry name" value="Ubl_TECR_like"/>
    <property type="match status" value="1"/>
</dbReference>
<dbReference type="PROSITE" id="PS50244">
    <property type="entry name" value="S5A_REDUCTASE"/>
    <property type="match status" value="1"/>
</dbReference>
<keyword evidence="8" id="KW-0276">Fatty acid metabolism</keyword>
<evidence type="ECO:0000256" key="6">
    <source>
        <dbReference type="ARBA" id="ARBA00022692"/>
    </source>
</evidence>
<evidence type="ECO:0000256" key="8">
    <source>
        <dbReference type="ARBA" id="ARBA00022832"/>
    </source>
</evidence>
<dbReference type="GO" id="GO:0102758">
    <property type="term" value="F:very-long-chain enoyl-CoA reductase activity"/>
    <property type="evidence" value="ECO:0007669"/>
    <property type="project" value="UniProtKB-EC"/>
</dbReference>
<sequence>MKLIIKPRSPKSRKFPITLDFAPRTPDEIRVEDVKNAIAKKLPQFYPDRQRLTVDGPTATDKPVGLEVGKTLADYNLKDGDAVTFKDLGPQISWRTVFLVEYGGPLVIHPIFYYLQQFWYGKTFEHSQMQTVTLWMVLLHFLKREYETVFVHRFSHGTMPLRNLFKNSAHYHILSGFNLAYFVYGPWNATAERSDLLVYGCIALFAFAELSNYATHVTLRNLRPPGTRIRKIPRGYGFNLVSCPNYFFETIAWIAVALLTQSWATYLFLAVATGQMYIWAVQKHKNYRKEFSDYPRGRKAMFPFIA</sequence>
<dbReference type="FunFam" id="1.20.120.1630:FF:000010">
    <property type="entry name" value="Steroid alpha reductase family protein"/>
    <property type="match status" value="1"/>
</dbReference>
<evidence type="ECO:0000256" key="13">
    <source>
        <dbReference type="ARBA" id="ARBA00023136"/>
    </source>
</evidence>
<evidence type="ECO:0000256" key="7">
    <source>
        <dbReference type="ARBA" id="ARBA00022824"/>
    </source>
</evidence>
<evidence type="ECO:0000256" key="11">
    <source>
        <dbReference type="ARBA" id="ARBA00023002"/>
    </source>
</evidence>
<evidence type="ECO:0000256" key="2">
    <source>
        <dbReference type="ARBA" id="ARBA00005194"/>
    </source>
</evidence>
<dbReference type="GO" id="GO:0005789">
    <property type="term" value="C:endoplasmic reticulum membrane"/>
    <property type="evidence" value="ECO:0007669"/>
    <property type="project" value="UniProtKB-SubCell"/>
</dbReference>
<reference evidence="19" key="1">
    <citation type="journal article" date="2020" name="Fungal Divers.">
        <title>Resolving the Mortierellaceae phylogeny through synthesis of multi-gene phylogenetics and phylogenomics.</title>
        <authorList>
            <person name="Vandepol N."/>
            <person name="Liber J."/>
            <person name="Desiro A."/>
            <person name="Na H."/>
            <person name="Kennedy M."/>
            <person name="Barry K."/>
            <person name="Grigoriev I.V."/>
            <person name="Miller A.N."/>
            <person name="O'Donnell K."/>
            <person name="Stajich J.E."/>
            <person name="Bonito G."/>
        </authorList>
    </citation>
    <scope>NUCLEOTIDE SEQUENCE</scope>
    <source>
        <strain evidence="19">BC1065</strain>
    </source>
</reference>
<comment type="caution">
    <text evidence="19">The sequence shown here is derived from an EMBL/GenBank/DDBJ whole genome shotgun (WGS) entry which is preliminary data.</text>
</comment>
<evidence type="ECO:0000259" key="18">
    <source>
        <dbReference type="PROSITE" id="PS50053"/>
    </source>
</evidence>
<evidence type="ECO:0000256" key="1">
    <source>
        <dbReference type="ARBA" id="ARBA00004477"/>
    </source>
</evidence>
<dbReference type="SUPFAM" id="SSF54236">
    <property type="entry name" value="Ubiquitin-like"/>
    <property type="match status" value="1"/>
</dbReference>
<keyword evidence="11" id="KW-0560">Oxidoreductase</keyword>
<keyword evidence="13 17" id="KW-0472">Membrane</keyword>
<comment type="function">
    <text evidence="16">Catalyzes the last of the four reactions of the long-chain fatty acids elongation cycle. This endoplasmic reticulum-bound enzymatic process, allows the addition of 2 carbons to the chain of long- and very long-chain fatty acids/VLCFAs per cycle. This enzyme reduces the trans-2,3-enoyl-CoA fatty acid intermediate to an acyl-CoA that can be further elongated by entering a new cycle of elongation. Thereby, it participates in the production of VLCFAs of different chain lengths that are involved in multiple biological processes as precursors of membrane lipids and lipid mediators.</text>
</comment>
<feature type="transmembrane region" description="Helical" evidence="17">
    <location>
        <begin position="196"/>
        <end position="215"/>
    </location>
</feature>
<evidence type="ECO:0000313" key="19">
    <source>
        <dbReference type="EMBL" id="KAG0264809.1"/>
    </source>
</evidence>
<gene>
    <name evidence="19" type="primary">TSC13</name>
    <name evidence="19" type="ORF">DFQ27_001007</name>
</gene>
<dbReference type="InterPro" id="IPR039357">
    <property type="entry name" value="SRD5A/TECR"/>
</dbReference>
<dbReference type="InterPro" id="IPR029071">
    <property type="entry name" value="Ubiquitin-like_domsf"/>
</dbReference>
<dbReference type="AlphaFoldDB" id="A0A9P6QCI1"/>
<feature type="transmembrane region" description="Helical" evidence="17">
    <location>
        <begin position="164"/>
        <end position="184"/>
    </location>
</feature>
<dbReference type="Gene3D" id="3.10.20.90">
    <property type="entry name" value="Phosphatidylinositol 3-kinase Catalytic Subunit, Chain A, domain 1"/>
    <property type="match status" value="1"/>
</dbReference>
<keyword evidence="9" id="KW-0521">NADP</keyword>
<dbReference type="EC" id="1.3.1.93" evidence="4"/>
<evidence type="ECO:0000256" key="3">
    <source>
        <dbReference type="ARBA" id="ARBA00007742"/>
    </source>
</evidence>
<dbReference type="PANTHER" id="PTHR10556">
    <property type="entry name" value="3-OXO-5-ALPHA-STEROID 4-DEHYDROGENASE"/>
    <property type="match status" value="1"/>
</dbReference>
<comment type="pathway">
    <text evidence="2">Lipid metabolism; fatty acid biosynthesis.</text>
</comment>
<evidence type="ECO:0000313" key="20">
    <source>
        <dbReference type="Proteomes" id="UP000807716"/>
    </source>
</evidence>
<name>A0A9P6QCI1_9FUNG</name>
<evidence type="ECO:0000256" key="5">
    <source>
        <dbReference type="ARBA" id="ARBA00022516"/>
    </source>
</evidence>
<dbReference type="InterPro" id="IPR001104">
    <property type="entry name" value="3-oxo-5_a-steroid_4-DH_C"/>
</dbReference>
<comment type="catalytic activity">
    <reaction evidence="15">
        <text>a very-long-chain 2,3-saturated fatty acyl-CoA + NADP(+) = a very-long-chain (2E)-enoyl-CoA + NADPH + H(+)</text>
        <dbReference type="Rhea" id="RHEA:14473"/>
        <dbReference type="ChEBI" id="CHEBI:15378"/>
        <dbReference type="ChEBI" id="CHEBI:57783"/>
        <dbReference type="ChEBI" id="CHEBI:58349"/>
        <dbReference type="ChEBI" id="CHEBI:83724"/>
        <dbReference type="ChEBI" id="CHEBI:83728"/>
        <dbReference type="EC" id="1.3.1.93"/>
    </reaction>
</comment>
<organism evidence="19 20">
    <name type="scientific">Actinomortierella ambigua</name>
    <dbReference type="NCBI Taxonomy" id="1343610"/>
    <lineage>
        <taxon>Eukaryota</taxon>
        <taxon>Fungi</taxon>
        <taxon>Fungi incertae sedis</taxon>
        <taxon>Mucoromycota</taxon>
        <taxon>Mortierellomycotina</taxon>
        <taxon>Mortierellomycetes</taxon>
        <taxon>Mortierellales</taxon>
        <taxon>Mortierellaceae</taxon>
        <taxon>Actinomortierella</taxon>
    </lineage>
</organism>
<accession>A0A9P6QCI1</accession>
<dbReference type="Proteomes" id="UP000807716">
    <property type="component" value="Unassembled WGS sequence"/>
</dbReference>
<comment type="subcellular location">
    <subcellularLocation>
        <location evidence="1">Endoplasmic reticulum membrane</location>
        <topology evidence="1">Multi-pass membrane protein</topology>
    </subcellularLocation>
</comment>
<keyword evidence="20" id="KW-1185">Reference proteome</keyword>
<evidence type="ECO:0000256" key="12">
    <source>
        <dbReference type="ARBA" id="ARBA00023098"/>
    </source>
</evidence>
<dbReference type="Pfam" id="PF02544">
    <property type="entry name" value="Steroid_dh"/>
    <property type="match status" value="1"/>
</dbReference>
<evidence type="ECO:0000256" key="9">
    <source>
        <dbReference type="ARBA" id="ARBA00022857"/>
    </source>
</evidence>
<evidence type="ECO:0000256" key="4">
    <source>
        <dbReference type="ARBA" id="ARBA00012530"/>
    </source>
</evidence>